<evidence type="ECO:0008006" key="6">
    <source>
        <dbReference type="Google" id="ProtNLM"/>
    </source>
</evidence>
<dbReference type="OrthoDB" id="414781at2759"/>
<dbReference type="EMBL" id="AFQF01002837">
    <property type="protein sequence ID" value="EGU78241.1"/>
    <property type="molecule type" value="Genomic_DNA"/>
</dbReference>
<gene>
    <name evidence="5" type="ORF">FOXB_11252</name>
</gene>
<dbReference type="SMART" id="SM00177">
    <property type="entry name" value="ARF"/>
    <property type="match status" value="1"/>
</dbReference>
<evidence type="ECO:0000313" key="5">
    <source>
        <dbReference type="EMBL" id="EGU78241.1"/>
    </source>
</evidence>
<keyword evidence="4" id="KW-0460">Magnesium</keyword>
<dbReference type="Gene3D" id="3.40.50.300">
    <property type="entry name" value="P-loop containing nucleotide triphosphate hydrolases"/>
    <property type="match status" value="1"/>
</dbReference>
<evidence type="ECO:0000256" key="4">
    <source>
        <dbReference type="PIRSR" id="PIRSR606689-2"/>
    </source>
</evidence>
<dbReference type="AlphaFoldDB" id="F9FXX0"/>
<protein>
    <recommendedName>
        <fullName evidence="6">ADP-ribosylation factor</fullName>
    </recommendedName>
</protein>
<dbReference type="Pfam" id="PF00025">
    <property type="entry name" value="Arf"/>
    <property type="match status" value="1"/>
</dbReference>
<organism evidence="5">
    <name type="scientific">Fusarium oxysporum (strain Fo5176)</name>
    <name type="common">Fusarium vascular wilt</name>
    <dbReference type="NCBI Taxonomy" id="660025"/>
    <lineage>
        <taxon>Eukaryota</taxon>
        <taxon>Fungi</taxon>
        <taxon>Dikarya</taxon>
        <taxon>Ascomycota</taxon>
        <taxon>Pezizomycotina</taxon>
        <taxon>Sordariomycetes</taxon>
        <taxon>Hypocreomycetidae</taxon>
        <taxon>Hypocreales</taxon>
        <taxon>Nectriaceae</taxon>
        <taxon>Fusarium</taxon>
        <taxon>Fusarium oxysporum species complex</taxon>
    </lineage>
</organism>
<dbReference type="SMART" id="SM00178">
    <property type="entry name" value="SAR"/>
    <property type="match status" value="1"/>
</dbReference>
<reference evidence="5" key="1">
    <citation type="journal article" date="2012" name="Mol. Plant Microbe Interact.">
        <title>A highly conserved effector in Fusarium oxysporum is required for full virulence on Arabidopsis.</title>
        <authorList>
            <person name="Thatcher L.F."/>
            <person name="Gardiner D.M."/>
            <person name="Kazan K."/>
            <person name="Manners J."/>
        </authorList>
    </citation>
    <scope>NUCLEOTIDE SEQUENCE [LARGE SCALE GENOMIC DNA]</scope>
    <source>
        <strain evidence="5">Fo5176</strain>
    </source>
</reference>
<evidence type="ECO:0000256" key="1">
    <source>
        <dbReference type="ARBA" id="ARBA00022741"/>
    </source>
</evidence>
<name>F9FXX0_FUSOF</name>
<dbReference type="PROSITE" id="PS51417">
    <property type="entry name" value="ARF"/>
    <property type="match status" value="1"/>
</dbReference>
<dbReference type="GO" id="GO:0003924">
    <property type="term" value="F:GTPase activity"/>
    <property type="evidence" value="ECO:0007669"/>
    <property type="project" value="InterPro"/>
</dbReference>
<dbReference type="PANTHER" id="PTHR11711">
    <property type="entry name" value="ADP RIBOSYLATION FACTOR-RELATED"/>
    <property type="match status" value="1"/>
</dbReference>
<keyword evidence="1 3" id="KW-0547">Nucleotide-binding</keyword>
<dbReference type="InterPro" id="IPR024156">
    <property type="entry name" value="Small_GTPase_ARF"/>
</dbReference>
<evidence type="ECO:0000256" key="2">
    <source>
        <dbReference type="ARBA" id="ARBA00023134"/>
    </source>
</evidence>
<feature type="binding site" evidence="3">
    <location>
        <begin position="43"/>
        <end position="50"/>
    </location>
    <ligand>
        <name>GTP</name>
        <dbReference type="ChEBI" id="CHEBI:37565"/>
    </ligand>
</feature>
<evidence type="ECO:0000256" key="3">
    <source>
        <dbReference type="PIRSR" id="PIRSR606689-1"/>
    </source>
</evidence>
<dbReference type="InterPro" id="IPR027417">
    <property type="entry name" value="P-loop_NTPase"/>
</dbReference>
<feature type="binding site" evidence="4">
    <location>
        <position position="50"/>
    </location>
    <ligand>
        <name>Mg(2+)</name>
        <dbReference type="ChEBI" id="CHEBI:18420"/>
    </ligand>
</feature>
<proteinExistence type="predicted"/>
<accession>F9FXX0</accession>
<dbReference type="GO" id="GO:0046872">
    <property type="term" value="F:metal ion binding"/>
    <property type="evidence" value="ECO:0007669"/>
    <property type="project" value="UniProtKB-KW"/>
</dbReference>
<dbReference type="InterPro" id="IPR006689">
    <property type="entry name" value="Small_GTPase_ARF/SAR"/>
</dbReference>
<feature type="binding site" evidence="3">
    <location>
        <begin position="152"/>
        <end position="155"/>
    </location>
    <ligand>
        <name>GTP</name>
        <dbReference type="ChEBI" id="CHEBI:37565"/>
    </ligand>
</feature>
<sequence>MSNLITYARDFLASIGLMRPSSGTPITSLFSTLPGHHRILLSGLDEAGKSSLLRSHLVTNEKDISVVVGMIAHQIEVYRCGNVTFQTIDLGGGRPEPYWRMERSFIKHCDALIWVDDSADHDRLIEAREELFRAVRHQDGLRNDIPVLILANKQDNSTARTAEQIKGFYVDDSSSPLVNIPHTGEGLFEAFRWLSETVESRMKYDTGINEKVPLYDKEEEATRIIMEGLQPGHKEEINITAGHKVKLLVYSHIFTKSSVNFPNHISFHVMRLFYFACALFASIFHAIAEPVPQVYPDRPEWHPMFQNNLLPYPQLWWHDNNPWKAVSRGAEIVYHEDNYDRGVLVGPYTAGFFLFQPGLRPTFRINQLNLTADTPYFIAGQYRLTMGKILRKFDCRIRFAFPSGTYSLSVVQKKRSHKKLHDFRVDILGLTEDSHELRVKLWCKKAFTSKTKVQIKMNGLHIGAFP</sequence>
<comment type="caution">
    <text evidence="5">The sequence shown here is derived from an EMBL/GenBank/DDBJ whole genome shotgun (WGS) entry which is preliminary data.</text>
</comment>
<dbReference type="STRING" id="660025.F9FXX0"/>
<dbReference type="SUPFAM" id="SSF52540">
    <property type="entry name" value="P-loop containing nucleoside triphosphate hydrolases"/>
    <property type="match status" value="1"/>
</dbReference>
<keyword evidence="4" id="KW-0479">Metal-binding</keyword>
<dbReference type="GO" id="GO:0005525">
    <property type="term" value="F:GTP binding"/>
    <property type="evidence" value="ECO:0007669"/>
    <property type="project" value="UniProtKB-KW"/>
</dbReference>
<keyword evidence="2 3" id="KW-0342">GTP-binding</keyword>
<feature type="binding site" evidence="3">
    <location>
        <position position="92"/>
    </location>
    <ligand>
        <name>GTP</name>
        <dbReference type="ChEBI" id="CHEBI:37565"/>
    </ligand>
</feature>